<sequence length="417" mass="45012">MRKSVLAGGLAALLAFVAPAAAQQRTLTIAAHYTAEQMRPLDACFREYERLNPGTRIVYQQSAIADFLQTVMTSRIAGTSPDIYNVYSIWSGQMTEAGLLAEPPRAVLDFIRDGYVPSTVDGVRAQGKVWGIPAEISTYMLVYNKQLLREAGFDAPPRSWAELRAIAAKVTRRNAQNNITTAGYAFGPTVANAAHPFLALLAARGVTPLKPEASGLDTPEALAVMTGMAQLYADGSTANSVQVRDFPSGTVGMAIIANWFKDTLRQGFGERFADTVGVAPIPADGPDWRTFQYAFFWGVDARSRNREAAWALLQWLNTPRGGGRSCVGEMLLRMGGLTGSKADIAASAGELDDGFTRPYVEAISAGRAIALPNLQRMSEVQQALRRAIEKAWGGSLSPADALRQAERDLAPLLAEDR</sequence>
<evidence type="ECO:0000256" key="3">
    <source>
        <dbReference type="ARBA" id="ARBA00022729"/>
    </source>
</evidence>
<feature type="signal peptide" evidence="4">
    <location>
        <begin position="1"/>
        <end position="22"/>
    </location>
</feature>
<gene>
    <name evidence="5" type="ORF">IAI61_08770</name>
</gene>
<comment type="similarity">
    <text evidence="1">Belongs to the bacterial solute-binding protein 1 family.</text>
</comment>
<protein>
    <submittedName>
        <fullName evidence="5">Extracellular solute-binding protein</fullName>
    </submittedName>
</protein>
<name>A0ABS3KNU2_9PROT</name>
<keyword evidence="2" id="KW-0813">Transport</keyword>
<proteinExistence type="inferred from homology"/>
<reference evidence="5 6" key="1">
    <citation type="submission" date="2020-09" db="EMBL/GenBank/DDBJ databases">
        <title>Roseomonas.</title>
        <authorList>
            <person name="Zhu W."/>
        </authorList>
    </citation>
    <scope>NUCLEOTIDE SEQUENCE [LARGE SCALE GENOMIC DNA]</scope>
    <source>
        <strain evidence="5 6">573</strain>
    </source>
</reference>
<dbReference type="EMBL" id="JACTNG010000004">
    <property type="protein sequence ID" value="MBO1079121.1"/>
    <property type="molecule type" value="Genomic_DNA"/>
</dbReference>
<evidence type="ECO:0000313" key="6">
    <source>
        <dbReference type="Proteomes" id="UP001518989"/>
    </source>
</evidence>
<dbReference type="Gene3D" id="3.40.190.10">
    <property type="entry name" value="Periplasmic binding protein-like II"/>
    <property type="match status" value="2"/>
</dbReference>
<evidence type="ECO:0000256" key="4">
    <source>
        <dbReference type="SAM" id="SignalP"/>
    </source>
</evidence>
<accession>A0ABS3KNU2</accession>
<dbReference type="Pfam" id="PF01547">
    <property type="entry name" value="SBP_bac_1"/>
    <property type="match status" value="1"/>
</dbReference>
<feature type="chain" id="PRO_5046777888" evidence="4">
    <location>
        <begin position="23"/>
        <end position="417"/>
    </location>
</feature>
<evidence type="ECO:0000313" key="5">
    <source>
        <dbReference type="EMBL" id="MBO1079121.1"/>
    </source>
</evidence>
<comment type="caution">
    <text evidence="5">The sequence shown here is derived from an EMBL/GenBank/DDBJ whole genome shotgun (WGS) entry which is preliminary data.</text>
</comment>
<keyword evidence="3 4" id="KW-0732">Signal</keyword>
<dbReference type="InterPro" id="IPR006059">
    <property type="entry name" value="SBP"/>
</dbReference>
<dbReference type="PANTHER" id="PTHR30061">
    <property type="entry name" value="MALTOSE-BINDING PERIPLASMIC PROTEIN"/>
    <property type="match status" value="1"/>
</dbReference>
<evidence type="ECO:0000256" key="1">
    <source>
        <dbReference type="ARBA" id="ARBA00008520"/>
    </source>
</evidence>
<dbReference type="SUPFAM" id="SSF53850">
    <property type="entry name" value="Periplasmic binding protein-like II"/>
    <property type="match status" value="1"/>
</dbReference>
<dbReference type="Proteomes" id="UP001518989">
    <property type="component" value="Unassembled WGS sequence"/>
</dbReference>
<dbReference type="RefSeq" id="WP_207416617.1">
    <property type="nucleotide sequence ID" value="NZ_CP061177.1"/>
</dbReference>
<evidence type="ECO:0000256" key="2">
    <source>
        <dbReference type="ARBA" id="ARBA00022448"/>
    </source>
</evidence>
<dbReference type="PANTHER" id="PTHR30061:SF50">
    <property type="entry name" value="MALTOSE_MALTODEXTRIN-BINDING PERIPLASMIC PROTEIN"/>
    <property type="match status" value="1"/>
</dbReference>
<keyword evidence="6" id="KW-1185">Reference proteome</keyword>
<organism evidence="5 6">
    <name type="scientific">Roseomonas haemaphysalidis</name>
    <dbReference type="NCBI Taxonomy" id="2768162"/>
    <lineage>
        <taxon>Bacteria</taxon>
        <taxon>Pseudomonadati</taxon>
        <taxon>Pseudomonadota</taxon>
        <taxon>Alphaproteobacteria</taxon>
        <taxon>Acetobacterales</taxon>
        <taxon>Roseomonadaceae</taxon>
        <taxon>Roseomonas</taxon>
    </lineage>
</organism>